<accession>A0A9N9HJE7</accession>
<proteinExistence type="predicted"/>
<name>A0A9N9HJE7_9GLOM</name>
<sequence>KITAHSNNIFNDTADSLAKSRNHTTDLEFLHSNIYNPSYYLQYKTYAFEQPIRKSIKNICNSYIIAMWSSQHRMENIIPLVAQID</sequence>
<dbReference type="EMBL" id="CAJVPS010017452">
    <property type="protein sequence ID" value="CAG8693825.1"/>
    <property type="molecule type" value="Genomic_DNA"/>
</dbReference>
<dbReference type="OrthoDB" id="10454296at2759"/>
<dbReference type="Proteomes" id="UP000789508">
    <property type="component" value="Unassembled WGS sequence"/>
</dbReference>
<feature type="non-terminal residue" evidence="1">
    <location>
        <position position="1"/>
    </location>
</feature>
<comment type="caution">
    <text evidence="1">The sequence shown here is derived from an EMBL/GenBank/DDBJ whole genome shotgun (WGS) entry which is preliminary data.</text>
</comment>
<dbReference type="AlphaFoldDB" id="A0A9N9HJE7"/>
<evidence type="ECO:0000313" key="2">
    <source>
        <dbReference type="Proteomes" id="UP000789508"/>
    </source>
</evidence>
<evidence type="ECO:0000313" key="1">
    <source>
        <dbReference type="EMBL" id="CAG8693825.1"/>
    </source>
</evidence>
<protein>
    <submittedName>
        <fullName evidence="1">899_t:CDS:1</fullName>
    </submittedName>
</protein>
<gene>
    <name evidence="1" type="ORF">ALEPTO_LOCUS11304</name>
</gene>
<reference evidence="1" key="1">
    <citation type="submission" date="2021-06" db="EMBL/GenBank/DDBJ databases">
        <authorList>
            <person name="Kallberg Y."/>
            <person name="Tangrot J."/>
            <person name="Rosling A."/>
        </authorList>
    </citation>
    <scope>NUCLEOTIDE SEQUENCE</scope>
    <source>
        <strain evidence="1">FL130A</strain>
    </source>
</reference>
<organism evidence="1 2">
    <name type="scientific">Ambispora leptoticha</name>
    <dbReference type="NCBI Taxonomy" id="144679"/>
    <lineage>
        <taxon>Eukaryota</taxon>
        <taxon>Fungi</taxon>
        <taxon>Fungi incertae sedis</taxon>
        <taxon>Mucoromycota</taxon>
        <taxon>Glomeromycotina</taxon>
        <taxon>Glomeromycetes</taxon>
        <taxon>Archaeosporales</taxon>
        <taxon>Ambisporaceae</taxon>
        <taxon>Ambispora</taxon>
    </lineage>
</organism>
<keyword evidence="2" id="KW-1185">Reference proteome</keyword>